<sequence>MSLFNPISCLLNYDHSNSKPAYESQQKALFVFGASLFDPGNDQYLNLSVAAMNWPYGETFFRHPTGRFSDGRLVPDFIANFAKLPMLPPYLQSGPHVLTDGANFASAGSGVLVETRPGTLSFPKQLSYFKKATKLLEQQLGHVETKSLLKRSVYLINMGTNDYSTFYNTNPNATESHRQEFVATVIGNMTSVLQELYNLGGRKIAFQNVGPLGCRPADKQGYPQADGGCVEGLSALARLHNKALANILKNLESQKPGFKYSIFEYYDAIDDRVNNPSKYGFYNSTDACCGTGAYRGSNCGGKNGTETYELCSNPGDYVWFDGVHTTERGKYENKAARKEEQPSPPQWLKINVDGAFCAATDIGGTGVGEGPVGELERQRTQVALESDALQFVQATGSLRGGSS</sequence>
<dbReference type="PANTHER" id="PTHR45966">
    <property type="entry name" value="GDSL-LIKE LIPASE/ACYLHYDROLASE"/>
    <property type="match status" value="1"/>
</dbReference>
<dbReference type="Pfam" id="PF00657">
    <property type="entry name" value="Lipase_GDSL"/>
    <property type="match status" value="1"/>
</dbReference>
<evidence type="ECO:0000256" key="2">
    <source>
        <dbReference type="ARBA" id="ARBA00022729"/>
    </source>
</evidence>
<protein>
    <submittedName>
        <fullName evidence="3">Uncharacterized protein</fullName>
    </submittedName>
</protein>
<dbReference type="InterPro" id="IPR036514">
    <property type="entry name" value="SGNH_hydro_sf"/>
</dbReference>
<dbReference type="AlphaFoldDB" id="A0A498J630"/>
<name>A0A498J630_MALDO</name>
<comment type="similarity">
    <text evidence="1">Belongs to the 'GDSL' lipolytic enzyme family.</text>
</comment>
<evidence type="ECO:0000256" key="1">
    <source>
        <dbReference type="ARBA" id="ARBA00008668"/>
    </source>
</evidence>
<dbReference type="EMBL" id="RDQH01000335">
    <property type="protein sequence ID" value="RXH88911.1"/>
    <property type="molecule type" value="Genomic_DNA"/>
</dbReference>
<keyword evidence="2" id="KW-0732">Signal</keyword>
<dbReference type="Gene3D" id="3.40.50.1110">
    <property type="entry name" value="SGNH hydrolase"/>
    <property type="match status" value="1"/>
</dbReference>
<dbReference type="Proteomes" id="UP000290289">
    <property type="component" value="Chromosome 9"/>
</dbReference>
<dbReference type="CDD" id="cd01837">
    <property type="entry name" value="SGNH_plant_lipase_like"/>
    <property type="match status" value="1"/>
</dbReference>
<organism evidence="3 4">
    <name type="scientific">Malus domestica</name>
    <name type="common">Apple</name>
    <name type="synonym">Pyrus malus</name>
    <dbReference type="NCBI Taxonomy" id="3750"/>
    <lineage>
        <taxon>Eukaryota</taxon>
        <taxon>Viridiplantae</taxon>
        <taxon>Streptophyta</taxon>
        <taxon>Embryophyta</taxon>
        <taxon>Tracheophyta</taxon>
        <taxon>Spermatophyta</taxon>
        <taxon>Magnoliopsida</taxon>
        <taxon>eudicotyledons</taxon>
        <taxon>Gunneridae</taxon>
        <taxon>Pentapetalae</taxon>
        <taxon>rosids</taxon>
        <taxon>fabids</taxon>
        <taxon>Rosales</taxon>
        <taxon>Rosaceae</taxon>
        <taxon>Amygdaloideae</taxon>
        <taxon>Maleae</taxon>
        <taxon>Malus</taxon>
    </lineage>
</organism>
<dbReference type="InterPro" id="IPR001087">
    <property type="entry name" value="GDSL"/>
</dbReference>
<comment type="caution">
    <text evidence="3">The sequence shown here is derived from an EMBL/GenBank/DDBJ whole genome shotgun (WGS) entry which is preliminary data.</text>
</comment>
<dbReference type="PANTHER" id="PTHR45966:SF12">
    <property type="entry name" value="GDSL ESTERASE_LIPASE 1-LIKE ISOFORM X2"/>
    <property type="match status" value="1"/>
</dbReference>
<reference evidence="3 4" key="1">
    <citation type="submission" date="2018-10" db="EMBL/GenBank/DDBJ databases">
        <title>A high-quality apple genome assembly.</title>
        <authorList>
            <person name="Hu J."/>
        </authorList>
    </citation>
    <scope>NUCLEOTIDE SEQUENCE [LARGE SCALE GENOMIC DNA]</scope>
    <source>
        <strain evidence="4">cv. HFTH1</strain>
        <tissue evidence="3">Young leaf</tissue>
    </source>
</reference>
<dbReference type="SUPFAM" id="SSF52266">
    <property type="entry name" value="SGNH hydrolase"/>
    <property type="match status" value="1"/>
</dbReference>
<proteinExistence type="inferred from homology"/>
<evidence type="ECO:0000313" key="4">
    <source>
        <dbReference type="Proteomes" id="UP000290289"/>
    </source>
</evidence>
<accession>A0A498J630</accession>
<dbReference type="InterPro" id="IPR044552">
    <property type="entry name" value="GLIP1-5/GLL25"/>
</dbReference>
<dbReference type="InterPro" id="IPR035669">
    <property type="entry name" value="SGNH_plant_lipase-like"/>
</dbReference>
<keyword evidence="4" id="KW-1185">Reference proteome</keyword>
<evidence type="ECO:0000313" key="3">
    <source>
        <dbReference type="EMBL" id="RXH88911.1"/>
    </source>
</evidence>
<dbReference type="GO" id="GO:0016298">
    <property type="term" value="F:lipase activity"/>
    <property type="evidence" value="ECO:0007669"/>
    <property type="project" value="TreeGrafter"/>
</dbReference>
<dbReference type="STRING" id="3750.A0A498J630"/>
<gene>
    <name evidence="3" type="ORF">DVH24_000510</name>
</gene>